<reference evidence="2 3" key="1">
    <citation type="journal article" date="2016" name="Mol. Biol. Evol.">
        <title>Comparative Genomics of Early-Diverging Mushroom-Forming Fungi Provides Insights into the Origins of Lignocellulose Decay Capabilities.</title>
        <authorList>
            <person name="Nagy L.G."/>
            <person name="Riley R."/>
            <person name="Tritt A."/>
            <person name="Adam C."/>
            <person name="Daum C."/>
            <person name="Floudas D."/>
            <person name="Sun H."/>
            <person name="Yadav J.S."/>
            <person name="Pangilinan J."/>
            <person name="Larsson K.H."/>
            <person name="Matsuura K."/>
            <person name="Barry K."/>
            <person name="Labutti K."/>
            <person name="Kuo R."/>
            <person name="Ohm R.A."/>
            <person name="Bhattacharya S.S."/>
            <person name="Shirouzu T."/>
            <person name="Yoshinaga Y."/>
            <person name="Martin F.M."/>
            <person name="Grigoriev I.V."/>
            <person name="Hibbett D.S."/>
        </authorList>
    </citation>
    <scope>NUCLEOTIDE SEQUENCE [LARGE SCALE GENOMIC DNA]</scope>
    <source>
        <strain evidence="2 3">CBS 109695</strain>
    </source>
</reference>
<sequence length="240" mass="26494">MDASPKATDSEGGTRGRGRGNSRGGLGKYLRARGRGRGGGRPAVFGNRLLLEDEQPLDLDPESEEGIAAREYQQRFSRRQLGSNADRYAEPTAVLNSDGEEEVEPEVDLSSFLERQRLSEASPGPSSAPPPPEEEEVDETLAHISSRPQGPALSKKGKVQTIEWDDTLDEMTREKAAAEATWDLKTRFRAKTEKLRVKPTTQAGREQKVYEAPLLPSELAAQPKKDPKHEMEDFLDDLLG</sequence>
<feature type="compositionally biased region" description="Acidic residues" evidence="1">
    <location>
        <begin position="98"/>
        <end position="107"/>
    </location>
</feature>
<keyword evidence="3" id="KW-1185">Reference proteome</keyword>
<feature type="region of interest" description="Disordered" evidence="1">
    <location>
        <begin position="1"/>
        <end position="159"/>
    </location>
</feature>
<feature type="compositionally biased region" description="Gly residues" evidence="1">
    <location>
        <begin position="15"/>
        <end position="27"/>
    </location>
</feature>
<evidence type="ECO:0000256" key="1">
    <source>
        <dbReference type="SAM" id="MobiDB-lite"/>
    </source>
</evidence>
<feature type="region of interest" description="Disordered" evidence="1">
    <location>
        <begin position="212"/>
        <end position="240"/>
    </location>
</feature>
<proteinExistence type="predicted"/>
<accession>A0A166CT74</accession>
<evidence type="ECO:0000313" key="3">
    <source>
        <dbReference type="Proteomes" id="UP000076532"/>
    </source>
</evidence>
<organism evidence="2 3">
    <name type="scientific">Athelia psychrophila</name>
    <dbReference type="NCBI Taxonomy" id="1759441"/>
    <lineage>
        <taxon>Eukaryota</taxon>
        <taxon>Fungi</taxon>
        <taxon>Dikarya</taxon>
        <taxon>Basidiomycota</taxon>
        <taxon>Agaricomycotina</taxon>
        <taxon>Agaricomycetes</taxon>
        <taxon>Agaricomycetidae</taxon>
        <taxon>Atheliales</taxon>
        <taxon>Atheliaceae</taxon>
        <taxon>Athelia</taxon>
    </lineage>
</organism>
<feature type="compositionally biased region" description="Acidic residues" evidence="1">
    <location>
        <begin position="52"/>
        <end position="65"/>
    </location>
</feature>
<dbReference type="EMBL" id="KV417624">
    <property type="protein sequence ID" value="KZP13976.1"/>
    <property type="molecule type" value="Genomic_DNA"/>
</dbReference>
<dbReference type="Proteomes" id="UP000076532">
    <property type="component" value="Unassembled WGS sequence"/>
</dbReference>
<gene>
    <name evidence="2" type="ORF">FIBSPDRAFT_981457</name>
</gene>
<protein>
    <submittedName>
        <fullName evidence="2">Uncharacterized protein</fullName>
    </submittedName>
</protein>
<dbReference type="AlphaFoldDB" id="A0A166CT74"/>
<name>A0A166CT74_9AGAM</name>
<dbReference type="OrthoDB" id="2505473at2759"/>
<evidence type="ECO:0000313" key="2">
    <source>
        <dbReference type="EMBL" id="KZP13976.1"/>
    </source>
</evidence>
<feature type="compositionally biased region" description="Basic and acidic residues" evidence="1">
    <location>
        <begin position="223"/>
        <end position="232"/>
    </location>
</feature>